<protein>
    <recommendedName>
        <fullName evidence="1">Group II intron maturase-specific domain-containing protein</fullName>
    </recommendedName>
</protein>
<reference evidence="2" key="1">
    <citation type="submission" date="2020-09" db="EMBL/GenBank/DDBJ databases">
        <title>Desulfogranum mesoprofundum gen. nov., sp. nov., a novel mesophilic, sulfate-reducing chemolithoautotroph isolated from a deep-sea hydrothermal vent chimney in the Suiyo Seamount.</title>
        <authorList>
            <person name="Hashimoto Y."/>
            <person name="Nakagawa S."/>
        </authorList>
    </citation>
    <scope>NUCLEOTIDE SEQUENCE</scope>
    <source>
        <strain evidence="2">KT2</strain>
    </source>
</reference>
<keyword evidence="3" id="KW-1185">Reference proteome</keyword>
<name>A0A8D5FIW7_9BACT</name>
<feature type="domain" description="Group II intron maturase-specific" evidence="1">
    <location>
        <begin position="49"/>
        <end position="123"/>
    </location>
</feature>
<dbReference type="Proteomes" id="UP000826725">
    <property type="component" value="Chromosome"/>
</dbReference>
<dbReference type="InterPro" id="IPR013597">
    <property type="entry name" value="Mat_intron_G2"/>
</dbReference>
<organism evidence="2 3">
    <name type="scientific">Desulfomarina profundi</name>
    <dbReference type="NCBI Taxonomy" id="2772557"/>
    <lineage>
        <taxon>Bacteria</taxon>
        <taxon>Pseudomonadati</taxon>
        <taxon>Thermodesulfobacteriota</taxon>
        <taxon>Desulfobulbia</taxon>
        <taxon>Desulfobulbales</taxon>
        <taxon>Desulfobulbaceae</taxon>
        <taxon>Desulfomarina</taxon>
    </lineage>
</organism>
<proteinExistence type="predicted"/>
<dbReference type="Pfam" id="PF08388">
    <property type="entry name" value="GIIM"/>
    <property type="match status" value="1"/>
</dbReference>
<evidence type="ECO:0000313" key="2">
    <source>
        <dbReference type="EMBL" id="BCL61600.1"/>
    </source>
</evidence>
<dbReference type="KEGG" id="dbk:DGMP_22930"/>
<gene>
    <name evidence="2" type="ORF">DGMP_22930</name>
</gene>
<evidence type="ECO:0000259" key="1">
    <source>
        <dbReference type="Pfam" id="PF08388"/>
    </source>
</evidence>
<accession>A0A8D5FIW7</accession>
<sequence>MASIRRFLTNKLKLEINEKKSKVAPVDQCGFLGFIFVRGKIRWSEKSFREFKRRIRLFTGRSWFVSMDYRLKKLAEYVRGWMNYYGISEYYRPIPEIDEWLRRRLRMCYWKQWRYTRTKVRNLLKLGTFKREAILTALSRKGPWHCARTLATQAGMTNKWLYEQGLISVKDQWVKIHYPDNPK</sequence>
<dbReference type="AlphaFoldDB" id="A0A8D5FIW7"/>
<evidence type="ECO:0000313" key="3">
    <source>
        <dbReference type="Proteomes" id="UP000826725"/>
    </source>
</evidence>
<dbReference type="EMBL" id="AP024086">
    <property type="protein sequence ID" value="BCL61600.1"/>
    <property type="molecule type" value="Genomic_DNA"/>
</dbReference>